<dbReference type="AlphaFoldDB" id="A0A1S0U605"/>
<evidence type="ECO:0000313" key="2">
    <source>
        <dbReference type="EMBL" id="EFO24948.1"/>
    </source>
</evidence>
<name>A0A1S0U605_LOALO</name>
<organism evidence="2">
    <name type="scientific">Loa loa</name>
    <name type="common">Eye worm</name>
    <name type="synonym">Filaria loa</name>
    <dbReference type="NCBI Taxonomy" id="7209"/>
    <lineage>
        <taxon>Eukaryota</taxon>
        <taxon>Metazoa</taxon>
        <taxon>Ecdysozoa</taxon>
        <taxon>Nematoda</taxon>
        <taxon>Chromadorea</taxon>
        <taxon>Rhabditida</taxon>
        <taxon>Spirurina</taxon>
        <taxon>Spiruromorpha</taxon>
        <taxon>Filarioidea</taxon>
        <taxon>Onchocercidae</taxon>
        <taxon>Loa</taxon>
    </lineage>
</organism>
<dbReference type="InParanoid" id="A0A1S0U605"/>
<sequence>MDKLVVLQRVLSANISLYHNHGNFIDELVEKGIIQKFEFTINNYGKGDKIKKKNDKKSIPDNSKGMKKHQPLLSDEYLIEDERIRIEEAAGEDIAIPILPENLLMKEKDDKYKLASANE</sequence>
<dbReference type="CTD" id="9940926"/>
<accession>A0A1S0U605</accession>
<protein>
    <submittedName>
        <fullName evidence="2">Uncharacterized protein</fullName>
    </submittedName>
</protein>
<dbReference type="RefSeq" id="XP_003139124.1">
    <property type="nucleotide sequence ID" value="XM_003139076.1"/>
</dbReference>
<dbReference type="KEGG" id="loa:LOAG_03539"/>
<reference evidence="2" key="1">
    <citation type="submission" date="2012-04" db="EMBL/GenBank/DDBJ databases">
        <title>The Genome Sequence of Loa loa.</title>
        <authorList>
            <consortium name="The Broad Institute Genome Sequencing Platform"/>
            <consortium name="Broad Institute Genome Sequencing Center for Infectious Disease"/>
            <person name="Nutman T.B."/>
            <person name="Fink D.L."/>
            <person name="Russ C."/>
            <person name="Young S."/>
            <person name="Zeng Q."/>
            <person name="Gargeya S."/>
            <person name="Alvarado L."/>
            <person name="Berlin A."/>
            <person name="Chapman S.B."/>
            <person name="Chen Z."/>
            <person name="Freedman E."/>
            <person name="Gellesch M."/>
            <person name="Goldberg J."/>
            <person name="Griggs A."/>
            <person name="Gujja S."/>
            <person name="Heilman E.R."/>
            <person name="Heiman D."/>
            <person name="Howarth C."/>
            <person name="Mehta T."/>
            <person name="Neiman D."/>
            <person name="Pearson M."/>
            <person name="Roberts A."/>
            <person name="Saif S."/>
            <person name="Shea T."/>
            <person name="Shenoy N."/>
            <person name="Sisk P."/>
            <person name="Stolte C."/>
            <person name="Sykes S."/>
            <person name="White J."/>
            <person name="Yandava C."/>
            <person name="Haas B."/>
            <person name="Henn M.R."/>
            <person name="Nusbaum C."/>
            <person name="Birren B."/>
        </authorList>
    </citation>
    <scope>NUCLEOTIDE SEQUENCE [LARGE SCALE GENOMIC DNA]</scope>
</reference>
<gene>
    <name evidence="2" type="ORF">LOAG_03539</name>
</gene>
<dbReference type="EMBL" id="JH712068">
    <property type="protein sequence ID" value="EFO24948.1"/>
    <property type="molecule type" value="Genomic_DNA"/>
</dbReference>
<feature type="region of interest" description="Disordered" evidence="1">
    <location>
        <begin position="48"/>
        <end position="69"/>
    </location>
</feature>
<evidence type="ECO:0000256" key="1">
    <source>
        <dbReference type="SAM" id="MobiDB-lite"/>
    </source>
</evidence>
<proteinExistence type="predicted"/>
<dbReference type="GeneID" id="9940926"/>